<keyword evidence="4" id="KW-1185">Reference proteome</keyword>
<keyword evidence="2" id="KW-0812">Transmembrane</keyword>
<proteinExistence type="predicted"/>
<dbReference type="Proteomes" id="UP000525298">
    <property type="component" value="Unassembled WGS sequence"/>
</dbReference>
<organism evidence="3 4">
    <name type="scientific">Desulfosalsimonas propionicica</name>
    <dbReference type="NCBI Taxonomy" id="332175"/>
    <lineage>
        <taxon>Bacteria</taxon>
        <taxon>Pseudomonadati</taxon>
        <taxon>Thermodesulfobacteriota</taxon>
        <taxon>Desulfobacteria</taxon>
        <taxon>Desulfobacterales</taxon>
        <taxon>Desulfosalsimonadaceae</taxon>
        <taxon>Desulfosalsimonas</taxon>
    </lineage>
</organism>
<reference evidence="3 4" key="1">
    <citation type="submission" date="2020-07" db="EMBL/GenBank/DDBJ databases">
        <title>Genomic Encyclopedia of Type Strains, Phase IV (KMG-IV): sequencing the most valuable type-strain genomes for metagenomic binning, comparative biology and taxonomic classification.</title>
        <authorList>
            <person name="Goeker M."/>
        </authorList>
    </citation>
    <scope>NUCLEOTIDE SEQUENCE [LARGE SCALE GENOMIC DNA]</scope>
    <source>
        <strain evidence="3 4">DSM 17721</strain>
    </source>
</reference>
<feature type="transmembrane region" description="Helical" evidence="2">
    <location>
        <begin position="687"/>
        <end position="707"/>
    </location>
</feature>
<dbReference type="EMBL" id="JACDUS010000001">
    <property type="protein sequence ID" value="MBA2879965.1"/>
    <property type="molecule type" value="Genomic_DNA"/>
</dbReference>
<feature type="coiled-coil region" evidence="1">
    <location>
        <begin position="853"/>
        <end position="880"/>
    </location>
</feature>
<evidence type="ECO:0000256" key="1">
    <source>
        <dbReference type="SAM" id="Coils"/>
    </source>
</evidence>
<accession>A0A7W0HJA2</accession>
<gene>
    <name evidence="3" type="ORF">HNR65_000272</name>
</gene>
<comment type="caution">
    <text evidence="3">The sequence shown here is derived from an EMBL/GenBank/DDBJ whole genome shotgun (WGS) entry which is preliminary data.</text>
</comment>
<feature type="transmembrane region" description="Helical" evidence="2">
    <location>
        <begin position="801"/>
        <end position="828"/>
    </location>
</feature>
<evidence type="ECO:0000313" key="3">
    <source>
        <dbReference type="EMBL" id="MBA2879965.1"/>
    </source>
</evidence>
<keyword evidence="2" id="KW-1133">Transmembrane helix</keyword>
<dbReference type="RefSeq" id="WP_181549644.1">
    <property type="nucleotide sequence ID" value="NZ_JACDUS010000001.1"/>
</dbReference>
<evidence type="ECO:0000313" key="4">
    <source>
        <dbReference type="Proteomes" id="UP000525298"/>
    </source>
</evidence>
<keyword evidence="1" id="KW-0175">Coiled coil</keyword>
<evidence type="ECO:0000256" key="2">
    <source>
        <dbReference type="SAM" id="Phobius"/>
    </source>
</evidence>
<feature type="transmembrane region" description="Helical" evidence="2">
    <location>
        <begin position="769"/>
        <end position="789"/>
    </location>
</feature>
<sequence>MARNPGISKFYFDQRDYHLLHIVNGIVTGQRSRFEIQRQFFHYFHPRGIKEMAESRGLRIAYAVIHLLQSLESAEAGHRLKALRALRDEVMCSTSQELQMNTARVLIEIMKELVRACENYPRQLELAHHFRLAASGKPRIVRYFLKQYRLLEMPEAWNHLAFDDHVHDAFTKGRKSPTHLIMDAWIKGVRRLRVIHYNYIRPETAAELMEAADAMGIMIRIGIEFFASFHNRHAQIIWVPRGFADSGDFLRFLEKSEVRNLMEEGRSVSEYQRGQVIDILHAFNRTHRHTINSEFGLEMAPLNPEAFMAFVGFGQASLLHLAKYIHLLLLPRMQERVAELRGEYADADEEKRRNIEALADRMNRMDADDIHHRFLTPGRNPGAGGSGDDAPALMQLSPCELVDRLSRLHSAYRITLNLSNMKVEDVLELLYECRGRISRLEIFNLKDFADCKVDHIPDIDRLQQSINNANVIQLKRLILEIISRLRETNDSLALMRIQKFNWILADMESLMGMYRVRPLKSRIGSDSTGHSRRLPGMGLAVLDTLPKRAQREVRKDEAGAYMVIPFYVQTFFRLIYGQAAKAGTLLSLLMSVIRAIPGLALAGRLHHRDWFAREETTKMSDCGNIVTLSGFSTEANNGLYIKKPPGPGKKPRLHRFEYLRTHFKNSLKVIFGFVPAFLTFYLTHDWWVLACFGAFIWFGITGLRNILQSVMAGGGLRRSPLLQWNDYISWDRITDSLMYTGFSVPLLDYLVKTLMLNQGLGITTATHPVMLYSVMALVNGLYLTSHNLFRGLPREAAFANFFRSVISIPVAFGLSELLGGVLGLAGVVQVDMILQSWAAVISKTASDFVAALIEGAVDRAKNIENRMNDYRQKLRQFLDCYARAEMLFPESEVLDLLERPRELLHSEDEESRRLIQVLIINALDLLYFWMYQPRARTAFGNFVRDLSEEERHVFIQAQSVLKMEREISQMFIDGILGQYFSKPLAFYLDSSGEYLKNIGKFRD</sequence>
<dbReference type="AlphaFoldDB" id="A0A7W0HJA2"/>
<name>A0A7W0HJA2_9BACT</name>
<protein>
    <submittedName>
        <fullName evidence="3">Uncharacterized protein</fullName>
    </submittedName>
</protein>
<keyword evidence="2" id="KW-0472">Membrane</keyword>